<dbReference type="EMBL" id="JABTTQ020001208">
    <property type="protein sequence ID" value="KAK6133637.1"/>
    <property type="molecule type" value="Genomic_DNA"/>
</dbReference>
<dbReference type="PANTHER" id="PTHR46872">
    <property type="entry name" value="DNA BINDING PROTEIN"/>
    <property type="match status" value="1"/>
</dbReference>
<evidence type="ECO:0000313" key="3">
    <source>
        <dbReference type="Proteomes" id="UP001318860"/>
    </source>
</evidence>
<protein>
    <submittedName>
        <fullName evidence="2">Uncharacterized protein</fullName>
    </submittedName>
</protein>
<name>A0ABR0VEN0_REHGL</name>
<dbReference type="PANTHER" id="PTHR46872:SF5">
    <property type="entry name" value="MYB-LIKE DOMAIN-CONTAINING PROTEIN"/>
    <property type="match status" value="1"/>
</dbReference>
<evidence type="ECO:0000313" key="2">
    <source>
        <dbReference type="EMBL" id="KAK6133637.1"/>
    </source>
</evidence>
<evidence type="ECO:0000256" key="1">
    <source>
        <dbReference type="SAM" id="MobiDB-lite"/>
    </source>
</evidence>
<feature type="compositionally biased region" description="Acidic residues" evidence="1">
    <location>
        <begin position="289"/>
        <end position="303"/>
    </location>
</feature>
<reference evidence="2 3" key="1">
    <citation type="journal article" date="2021" name="Comput. Struct. Biotechnol. J.">
        <title>De novo genome assembly of the potent medicinal plant Rehmannia glutinosa using nanopore technology.</title>
        <authorList>
            <person name="Ma L."/>
            <person name="Dong C."/>
            <person name="Song C."/>
            <person name="Wang X."/>
            <person name="Zheng X."/>
            <person name="Niu Y."/>
            <person name="Chen S."/>
            <person name="Feng W."/>
        </authorList>
    </citation>
    <scope>NUCLEOTIDE SEQUENCE [LARGE SCALE GENOMIC DNA]</scope>
    <source>
        <strain evidence="2">DH-2019</strain>
    </source>
</reference>
<gene>
    <name evidence="2" type="ORF">DH2020_032547</name>
</gene>
<feature type="region of interest" description="Disordered" evidence="1">
    <location>
        <begin position="1"/>
        <end position="20"/>
    </location>
</feature>
<keyword evidence="3" id="KW-1185">Reference proteome</keyword>
<feature type="compositionally biased region" description="Acidic residues" evidence="1">
    <location>
        <begin position="333"/>
        <end position="358"/>
    </location>
</feature>
<accession>A0ABR0VEN0</accession>
<feature type="compositionally biased region" description="Basic and acidic residues" evidence="1">
    <location>
        <begin position="373"/>
        <end position="400"/>
    </location>
</feature>
<sequence length="400" mass="45035">MGMKRPLEEEDFPEPSFGQAKQLDYHKKLNLNTEETHLGTSKVDSLGGAKSNFCELQFDGRLEYGACVADKELEASAPLSLVTSSSSEEDSGDGSTSFWPYFPEYDFSKPRRPPEKFQDPYISLLNNPPRKEVPIGPDHQAEVPMWDPNASGKDFSRSYYLADDDREQELMGTCIIPMPDLNGVRVGSGRTDCSCLDVGSMRCVQQHVKEVREKLRDTIGDQNFVELGFYDMGEVVARKWALMTNKSFTKLFSLTRSILEAPHSCVPNSKEEGTRQRAVQNRSFLLEIDSSDDEEQKDPDEDSFQNGSYSVDRDTDNNHDLQGPVGNCYVIGGEDEDSTVESFGDEDLDDSWVDEFWSEPEKVNQNNVTPDSNVEKQEAVETDGRKGVIDKQDTKKLHDD</sequence>
<feature type="region of interest" description="Disordered" evidence="1">
    <location>
        <begin position="288"/>
        <end position="400"/>
    </location>
</feature>
<feature type="compositionally biased region" description="Polar residues" evidence="1">
    <location>
        <begin position="363"/>
        <end position="372"/>
    </location>
</feature>
<comment type="caution">
    <text evidence="2">The sequence shown here is derived from an EMBL/GenBank/DDBJ whole genome shotgun (WGS) entry which is preliminary data.</text>
</comment>
<proteinExistence type="predicted"/>
<organism evidence="2 3">
    <name type="scientific">Rehmannia glutinosa</name>
    <name type="common">Chinese foxglove</name>
    <dbReference type="NCBI Taxonomy" id="99300"/>
    <lineage>
        <taxon>Eukaryota</taxon>
        <taxon>Viridiplantae</taxon>
        <taxon>Streptophyta</taxon>
        <taxon>Embryophyta</taxon>
        <taxon>Tracheophyta</taxon>
        <taxon>Spermatophyta</taxon>
        <taxon>Magnoliopsida</taxon>
        <taxon>eudicotyledons</taxon>
        <taxon>Gunneridae</taxon>
        <taxon>Pentapetalae</taxon>
        <taxon>asterids</taxon>
        <taxon>lamiids</taxon>
        <taxon>Lamiales</taxon>
        <taxon>Orobanchaceae</taxon>
        <taxon>Rehmannieae</taxon>
        <taxon>Rehmannia</taxon>
    </lineage>
</organism>
<dbReference type="Proteomes" id="UP001318860">
    <property type="component" value="Unassembled WGS sequence"/>
</dbReference>